<reference evidence="1 2" key="1">
    <citation type="journal article" date="2024" name="J Genomics">
        <title>Draft genome sequencing and assembly of Favolaschia claudopus CIRM-BRFM 2984 isolated from oak limbs.</title>
        <authorList>
            <person name="Navarro D."/>
            <person name="Drula E."/>
            <person name="Chaduli D."/>
            <person name="Cazenave R."/>
            <person name="Ahrendt S."/>
            <person name="Wang J."/>
            <person name="Lipzen A."/>
            <person name="Daum C."/>
            <person name="Barry K."/>
            <person name="Grigoriev I.V."/>
            <person name="Favel A."/>
            <person name="Rosso M.N."/>
            <person name="Martin F."/>
        </authorList>
    </citation>
    <scope>NUCLEOTIDE SEQUENCE [LARGE SCALE GENOMIC DNA]</scope>
    <source>
        <strain evidence="1 2">CIRM-BRFM 2984</strain>
    </source>
</reference>
<name>A0AAW0DCU3_9AGAR</name>
<dbReference type="Proteomes" id="UP001362999">
    <property type="component" value="Unassembled WGS sequence"/>
</dbReference>
<sequence length="212" mass="24427">MAFLLSSKRAKFLSSVVLLLLGGRASYTLYLANHELQEPAHAETAPLVDSDSPSFCLAPNCNDERLSLFLWLPIHFLAYTDSRIGLMQMQTIQLTSAFRTAPRERYKSNKTPRIKFFFSGAHSPSRAGAVCSQFFIPTTTPPLPTASTLHFHCLPHQASVLYFHYFALLWRLQPHIWQLRRTHSTFFPQFIFNINFHDLLLPFRPHDYRITS</sequence>
<comment type="caution">
    <text evidence="1">The sequence shown here is derived from an EMBL/GenBank/DDBJ whole genome shotgun (WGS) entry which is preliminary data.</text>
</comment>
<gene>
    <name evidence="1" type="ORF">R3P38DRAFT_1885811</name>
</gene>
<dbReference type="AlphaFoldDB" id="A0AAW0DCU3"/>
<keyword evidence="2" id="KW-1185">Reference proteome</keyword>
<organism evidence="1 2">
    <name type="scientific">Favolaschia claudopus</name>
    <dbReference type="NCBI Taxonomy" id="2862362"/>
    <lineage>
        <taxon>Eukaryota</taxon>
        <taxon>Fungi</taxon>
        <taxon>Dikarya</taxon>
        <taxon>Basidiomycota</taxon>
        <taxon>Agaricomycotina</taxon>
        <taxon>Agaricomycetes</taxon>
        <taxon>Agaricomycetidae</taxon>
        <taxon>Agaricales</taxon>
        <taxon>Marasmiineae</taxon>
        <taxon>Mycenaceae</taxon>
        <taxon>Favolaschia</taxon>
    </lineage>
</organism>
<evidence type="ECO:0000313" key="2">
    <source>
        <dbReference type="Proteomes" id="UP001362999"/>
    </source>
</evidence>
<evidence type="ECO:0000313" key="1">
    <source>
        <dbReference type="EMBL" id="KAK7049112.1"/>
    </source>
</evidence>
<proteinExistence type="predicted"/>
<evidence type="ECO:0008006" key="3">
    <source>
        <dbReference type="Google" id="ProtNLM"/>
    </source>
</evidence>
<protein>
    <recommendedName>
        <fullName evidence="3">Secreted protein</fullName>
    </recommendedName>
</protein>
<dbReference type="EMBL" id="JAWWNJ010000009">
    <property type="protein sequence ID" value="KAK7049112.1"/>
    <property type="molecule type" value="Genomic_DNA"/>
</dbReference>
<accession>A0AAW0DCU3</accession>